<reference evidence="2 3" key="1">
    <citation type="submission" date="2017-10" db="EMBL/GenBank/DDBJ databases">
        <title>The draft genome sequence of Lewinella nigricans NBRC 102662.</title>
        <authorList>
            <person name="Wang K."/>
        </authorList>
    </citation>
    <scope>NUCLEOTIDE SEQUENCE [LARGE SCALE GENOMIC DNA]</scope>
    <source>
        <strain evidence="2 3">NBRC 102662</strain>
    </source>
</reference>
<evidence type="ECO:0008006" key="4">
    <source>
        <dbReference type="Google" id="ProtNLM"/>
    </source>
</evidence>
<keyword evidence="3" id="KW-1185">Reference proteome</keyword>
<gene>
    <name evidence="2" type="ORF">CRP01_05405</name>
</gene>
<protein>
    <recommendedName>
        <fullName evidence="4">Lipoprotein</fullName>
    </recommendedName>
</protein>
<evidence type="ECO:0000313" key="2">
    <source>
        <dbReference type="EMBL" id="PHN07539.1"/>
    </source>
</evidence>
<feature type="signal peptide" evidence="1">
    <location>
        <begin position="1"/>
        <end position="23"/>
    </location>
</feature>
<dbReference type="OrthoDB" id="1432964at2"/>
<evidence type="ECO:0000313" key="3">
    <source>
        <dbReference type="Proteomes" id="UP000223913"/>
    </source>
</evidence>
<accession>A0A2D0NH88</accession>
<keyword evidence="1" id="KW-0732">Signal</keyword>
<sequence>MKNTNALAKMSGILLLFSCLLPACEKDSDDNFREVLETRVFTNQEIALNFDSLIPPFWNRGWKYQLEPGNRQVAFYSRYIDQNRNISDDEVTYELVFEFDPDQSSFLLQDSALWYANCLFDAQCFCAGNSNWRIAKGEISGQKLSDDTWSIDFDIRYDQFNYADSTYTEQQYRGAEVFRLE</sequence>
<dbReference type="AlphaFoldDB" id="A0A2D0NH88"/>
<dbReference type="EMBL" id="PDUD01000009">
    <property type="protein sequence ID" value="PHN07539.1"/>
    <property type="molecule type" value="Genomic_DNA"/>
</dbReference>
<comment type="caution">
    <text evidence="2">The sequence shown here is derived from an EMBL/GenBank/DDBJ whole genome shotgun (WGS) entry which is preliminary data.</text>
</comment>
<proteinExistence type="predicted"/>
<evidence type="ECO:0000256" key="1">
    <source>
        <dbReference type="SAM" id="SignalP"/>
    </source>
</evidence>
<name>A0A2D0NH88_FLAN2</name>
<organism evidence="2 3">
    <name type="scientific">Flavilitoribacter nigricans (strain ATCC 23147 / DSM 23189 / NBRC 102662 / NCIMB 1420 / SS-2)</name>
    <name type="common">Lewinella nigricans</name>
    <dbReference type="NCBI Taxonomy" id="1122177"/>
    <lineage>
        <taxon>Bacteria</taxon>
        <taxon>Pseudomonadati</taxon>
        <taxon>Bacteroidota</taxon>
        <taxon>Saprospiria</taxon>
        <taxon>Saprospirales</taxon>
        <taxon>Lewinellaceae</taxon>
        <taxon>Flavilitoribacter</taxon>
    </lineage>
</organism>
<feature type="chain" id="PRO_5012045026" description="Lipoprotein" evidence="1">
    <location>
        <begin position="24"/>
        <end position="181"/>
    </location>
</feature>
<dbReference type="Proteomes" id="UP000223913">
    <property type="component" value="Unassembled WGS sequence"/>
</dbReference>
<dbReference type="RefSeq" id="WP_099148989.1">
    <property type="nucleotide sequence ID" value="NZ_PDUD01000009.1"/>
</dbReference>